<accession>A0A250JQK1</accession>
<dbReference type="Proteomes" id="UP000217343">
    <property type="component" value="Chromosome"/>
</dbReference>
<organism evidence="1 2">
    <name type="scientific">Corallococcus macrosporus DSM 14697</name>
    <dbReference type="NCBI Taxonomy" id="1189310"/>
    <lineage>
        <taxon>Bacteria</taxon>
        <taxon>Pseudomonadati</taxon>
        <taxon>Myxococcota</taxon>
        <taxon>Myxococcia</taxon>
        <taxon>Myxococcales</taxon>
        <taxon>Cystobacterineae</taxon>
        <taxon>Myxococcaceae</taxon>
        <taxon>Corallococcus</taxon>
    </lineage>
</organism>
<evidence type="ECO:0000313" key="2">
    <source>
        <dbReference type="Proteomes" id="UP000217343"/>
    </source>
</evidence>
<evidence type="ECO:0000313" key="1">
    <source>
        <dbReference type="EMBL" id="ATB45963.1"/>
    </source>
</evidence>
<gene>
    <name evidence="1" type="ORF">MYMAC_001551</name>
</gene>
<dbReference type="KEGG" id="mmas:MYMAC_001551"/>
<dbReference type="EMBL" id="CP022203">
    <property type="protein sequence ID" value="ATB45963.1"/>
    <property type="molecule type" value="Genomic_DNA"/>
</dbReference>
<dbReference type="AlphaFoldDB" id="A0A250JQK1"/>
<sequence length="174" mass="19280">MRGRIIFPFLAELHRLDTATMAGPGPGLHASGYDADFREPVLEDADDDGLAEAYRREFPPVRVPCQVEPDAFESLRMTPSGNSPRTSFELVFHFRDLERLGLVDAATGDALIRPSDRLGGLYDVAGALVQAVRTPPGLYVTEARPIGFGLHRRRPRRNLLLVTFNDRPQARGLT</sequence>
<name>A0A250JQK1_9BACT</name>
<dbReference type="OrthoDB" id="5384268at2"/>
<dbReference type="RefSeq" id="WP_095957603.1">
    <property type="nucleotide sequence ID" value="NZ_CP022203.1"/>
</dbReference>
<reference evidence="1 2" key="1">
    <citation type="submission" date="2017-06" db="EMBL/GenBank/DDBJ databases">
        <title>Sequencing and comparative analysis of myxobacterial genomes.</title>
        <authorList>
            <person name="Rupp O."/>
            <person name="Goesmann A."/>
            <person name="Sogaard-Andersen L."/>
        </authorList>
    </citation>
    <scope>NUCLEOTIDE SEQUENCE [LARGE SCALE GENOMIC DNA]</scope>
    <source>
        <strain evidence="1 2">DSM 14697</strain>
    </source>
</reference>
<keyword evidence="2" id="KW-1185">Reference proteome</keyword>
<protein>
    <submittedName>
        <fullName evidence="1">Uncharacterized protein</fullName>
    </submittedName>
</protein>
<proteinExistence type="predicted"/>